<feature type="compositionally biased region" description="Polar residues" evidence="1">
    <location>
        <begin position="460"/>
        <end position="478"/>
    </location>
</feature>
<feature type="transmembrane region" description="Helical" evidence="2">
    <location>
        <begin position="514"/>
        <end position="539"/>
    </location>
</feature>
<evidence type="ECO:0000313" key="4">
    <source>
        <dbReference type="EMBL" id="KAL0954838.1"/>
    </source>
</evidence>
<feature type="domain" description="CS" evidence="3">
    <location>
        <begin position="51"/>
        <end position="250"/>
    </location>
</feature>
<evidence type="ECO:0000313" key="5">
    <source>
        <dbReference type="Proteomes" id="UP001556367"/>
    </source>
</evidence>
<comment type="caution">
    <text evidence="4">The sequence shown here is derived from an EMBL/GenBank/DDBJ whole genome shotgun (WGS) entry which is preliminary data.</text>
</comment>
<evidence type="ECO:0000256" key="1">
    <source>
        <dbReference type="SAM" id="MobiDB-lite"/>
    </source>
</evidence>
<accession>A0ABR3JHD2</accession>
<dbReference type="InterPro" id="IPR007052">
    <property type="entry name" value="CS_dom"/>
</dbReference>
<organism evidence="4 5">
    <name type="scientific">Hohenbuehelia grisea</name>
    <dbReference type="NCBI Taxonomy" id="104357"/>
    <lineage>
        <taxon>Eukaryota</taxon>
        <taxon>Fungi</taxon>
        <taxon>Dikarya</taxon>
        <taxon>Basidiomycota</taxon>
        <taxon>Agaricomycotina</taxon>
        <taxon>Agaricomycetes</taxon>
        <taxon>Agaricomycetidae</taxon>
        <taxon>Agaricales</taxon>
        <taxon>Pleurotineae</taxon>
        <taxon>Pleurotaceae</taxon>
        <taxon>Hohenbuehelia</taxon>
    </lineage>
</organism>
<dbReference type="InterPro" id="IPR008978">
    <property type="entry name" value="HSP20-like_chaperone"/>
</dbReference>
<keyword evidence="2" id="KW-0472">Membrane</keyword>
<keyword evidence="2" id="KW-1133">Transmembrane helix</keyword>
<dbReference type="EMBL" id="JASNQZ010000007">
    <property type="protein sequence ID" value="KAL0954838.1"/>
    <property type="molecule type" value="Genomic_DNA"/>
</dbReference>
<name>A0ABR3JHD2_9AGAR</name>
<dbReference type="PROSITE" id="PS51203">
    <property type="entry name" value="CS"/>
    <property type="match status" value="1"/>
</dbReference>
<keyword evidence="5" id="KW-1185">Reference proteome</keyword>
<proteinExistence type="predicted"/>
<feature type="region of interest" description="Disordered" evidence="1">
    <location>
        <begin position="174"/>
        <end position="211"/>
    </location>
</feature>
<dbReference type="Pfam" id="PF04969">
    <property type="entry name" value="CS"/>
    <property type="match status" value="1"/>
</dbReference>
<dbReference type="SUPFAM" id="SSF49764">
    <property type="entry name" value="HSP20-like chaperones"/>
    <property type="match status" value="1"/>
</dbReference>
<evidence type="ECO:0000259" key="3">
    <source>
        <dbReference type="PROSITE" id="PS51203"/>
    </source>
</evidence>
<feature type="region of interest" description="Disordered" evidence="1">
    <location>
        <begin position="455"/>
        <end position="489"/>
    </location>
</feature>
<protein>
    <recommendedName>
        <fullName evidence="3">CS domain-containing protein</fullName>
    </recommendedName>
</protein>
<evidence type="ECO:0000256" key="2">
    <source>
        <dbReference type="SAM" id="Phobius"/>
    </source>
</evidence>
<dbReference type="Gene3D" id="2.60.40.790">
    <property type="match status" value="1"/>
</dbReference>
<gene>
    <name evidence="4" type="ORF">HGRIS_003782</name>
</gene>
<keyword evidence="2" id="KW-0812">Transmembrane</keyword>
<sequence>MFWGARALASQQLITYSHSQPCYYVSSSPSTTFSVPPSHSQKFSMDAHREPRYQPYSWHQSHDQATVLLLVPYDTQDEDMLVMIERNYLVAGVRGHPPVVKGRVYGNVDTTNSVWMLEPRASRLSARERTTSSVSTSSNSSYAFISDPEISSSFAASLESGPVSDAEDFAASPPLLHSPTWSTTTDEHATSSHRRHRPRSEASRPVSPGHMLRSIPSSYSSLESLHTAHSGRLLTLHLEKEHPSIWPSLIVGAVPDSLSPSVTSSVVFDASLELEHQYNMDPTSLMLIALELYDIRKDKEEAFEYFLRAWHQAHVPTATVKLVTHYLPLQSQIEVSAHETREPARGTTGYYYQCIGSAPGLARLYLEAGLLYLEGAATSLLASSHSSLSSIRLPTESQQTLSGAEAWKRDREAAAKYFERARGLHPALDIPSLPPLDSSGPGLTMDELQMPSMYLDKNESSSGPHSMDSSEGVQSSDPETPIVRRRRRKTLEEEQDELFERESDARVEDIDNTWYLYLPGLVGAGTAMLVVGVIGALSFQTWRRNQAS</sequence>
<reference evidence="5" key="1">
    <citation type="submission" date="2024-06" db="EMBL/GenBank/DDBJ databases">
        <title>Multi-omics analyses provide insights into the biosynthesis of the anticancer antibiotic pleurotin in Hohenbuehelia grisea.</title>
        <authorList>
            <person name="Weaver J.A."/>
            <person name="Alberti F."/>
        </authorList>
    </citation>
    <scope>NUCLEOTIDE SEQUENCE [LARGE SCALE GENOMIC DNA]</scope>
    <source>
        <strain evidence="5">T-177</strain>
    </source>
</reference>
<dbReference type="Proteomes" id="UP001556367">
    <property type="component" value="Unassembled WGS sequence"/>
</dbReference>